<reference evidence="1 2" key="1">
    <citation type="submission" date="2017-03" db="EMBL/GenBank/DDBJ databases">
        <authorList>
            <person name="Afonso C.L."/>
            <person name="Miller P.J."/>
            <person name="Scott M.A."/>
            <person name="Spackman E."/>
            <person name="Goraichik I."/>
            <person name="Dimitrov K.M."/>
            <person name="Suarez D.L."/>
            <person name="Swayne D.E."/>
        </authorList>
    </citation>
    <scope>NUCLEOTIDE SEQUENCE [LARGE SCALE GENOMIC DNA]</scope>
    <source>
        <strain evidence="1">PRJEB14757</strain>
    </source>
</reference>
<accession>A0A1W1HHJ3</accession>
<evidence type="ECO:0000313" key="1">
    <source>
        <dbReference type="EMBL" id="SLM31954.1"/>
    </source>
</evidence>
<dbReference type="InterPro" id="IPR025528">
    <property type="entry name" value="BrnA_antitoxin"/>
</dbReference>
<proteinExistence type="predicted"/>
<evidence type="ECO:0008006" key="3">
    <source>
        <dbReference type="Google" id="ProtNLM"/>
    </source>
</evidence>
<dbReference type="AlphaFoldDB" id="A0A1W1HHJ3"/>
<keyword evidence="2" id="KW-1185">Reference proteome</keyword>
<dbReference type="Pfam" id="PF14384">
    <property type="entry name" value="BrnA_antitoxin"/>
    <property type="match status" value="1"/>
</dbReference>
<organism evidence="1 2">
    <name type="scientific">Desulfamplus magnetovallimortis</name>
    <dbReference type="NCBI Taxonomy" id="1246637"/>
    <lineage>
        <taxon>Bacteria</taxon>
        <taxon>Pseudomonadati</taxon>
        <taxon>Thermodesulfobacteriota</taxon>
        <taxon>Desulfobacteria</taxon>
        <taxon>Desulfobacterales</taxon>
        <taxon>Desulfobacteraceae</taxon>
        <taxon>Desulfamplus</taxon>
    </lineage>
</organism>
<name>A0A1W1HHJ3_9BACT</name>
<protein>
    <recommendedName>
        <fullName evidence="3">3-oxoacyl-ACP synthase</fullName>
    </recommendedName>
</protein>
<dbReference type="OrthoDB" id="5297245at2"/>
<sequence length="92" mass="10942">MKVKNSKRQSKTDWDRLNAMSDDEIDYSDIPKLDETFWSNATLCTPSRPHNISILIDKDILEWFKSQGPMYQAHVNDVLRRYMESQKSYLRT</sequence>
<evidence type="ECO:0000313" key="2">
    <source>
        <dbReference type="Proteomes" id="UP000191931"/>
    </source>
</evidence>
<dbReference type="STRING" id="1246637.MTBBW1_510009"/>
<dbReference type="EMBL" id="FWEV01000294">
    <property type="protein sequence ID" value="SLM31954.1"/>
    <property type="molecule type" value="Genomic_DNA"/>
</dbReference>
<dbReference type="Proteomes" id="UP000191931">
    <property type="component" value="Unassembled WGS sequence"/>
</dbReference>
<gene>
    <name evidence="1" type="ORF">MTBBW1_510009</name>
</gene>